<dbReference type="OrthoDB" id="4565346at2"/>
<reference evidence="3" key="1">
    <citation type="submission" date="2015-07" db="EMBL/GenBank/DDBJ databases">
        <authorList>
            <person name="Rodrigo-Torres Lidia"/>
            <person name="Arahal R.David."/>
        </authorList>
    </citation>
    <scope>NUCLEOTIDE SEQUENCE [LARGE SCALE GENOMIC DNA]</scope>
    <source>
        <strain evidence="3">CECT 5096</strain>
    </source>
</reference>
<dbReference type="PROSITE" id="PS50125">
    <property type="entry name" value="GUANYLATE_CYCLASE_2"/>
    <property type="match status" value="1"/>
</dbReference>
<dbReference type="GO" id="GO:0035556">
    <property type="term" value="P:intracellular signal transduction"/>
    <property type="evidence" value="ECO:0007669"/>
    <property type="project" value="InterPro"/>
</dbReference>
<dbReference type="EMBL" id="CXWC01000001">
    <property type="protein sequence ID" value="CTQ64667.1"/>
    <property type="molecule type" value="Genomic_DNA"/>
</dbReference>
<dbReference type="InterPro" id="IPR007361">
    <property type="entry name" value="DUF427"/>
</dbReference>
<dbReference type="GO" id="GO:0006171">
    <property type="term" value="P:cAMP biosynthetic process"/>
    <property type="evidence" value="ECO:0007669"/>
    <property type="project" value="TreeGrafter"/>
</dbReference>
<sequence length="522" mass="56622">MTVRVQQTSNDYGIVVEPLSGEVIAWRGDQMIARSTRARVMYETRLSPVVYFPVEDILAELEPAPAHKTFCPFKGTASYSHVRLGEDLSENGAWHYPKALPEGQAVDGCFAFMPGVATRIEHQGAAIDDLPAGNISGPVVDWLLREAWLAKSPEELLAALGSKLVEDGIAVSRMSILIWSLHPMIAGQNCLWLRDEDEVTSRYPSYEILESPIFKESPFQHVADGLGGVRQKLDTNPDEFNFPIMEDLKEQGVTDYVAMPLPFSDGRINVLTLASDHPNGFTTANLGLIFECSALISRLFEVFALTSNATTLLETYLGKRTGARVLGGEIRRGDGDVIDAAILFCDLRHSTRLETELGRDRYVAVLNRFFETSTDIVNAHDGEVLKFIGDAVLAIFPASAGHAQACSQAVASAEEIVAALAEPDPEMEDTSLSCAIGVAYGDVTYGNVGSKERLDFTVIGSAANVAARLGDHGKINGKSIVVSEEVAKVTDFPAESLGSLSLRNVSEPVEAFAITPETTERQ</sequence>
<dbReference type="Proteomes" id="UP000049983">
    <property type="component" value="Unassembled WGS sequence"/>
</dbReference>
<accession>A0A0M7AJD4</accession>
<dbReference type="EC" id="4.6.1.1" evidence="2"/>
<dbReference type="Gene3D" id="2.170.150.40">
    <property type="entry name" value="Domain of unknown function (DUF427)"/>
    <property type="match status" value="1"/>
</dbReference>
<keyword evidence="3" id="KW-1185">Reference proteome</keyword>
<dbReference type="CDD" id="cd07302">
    <property type="entry name" value="CHD"/>
    <property type="match status" value="1"/>
</dbReference>
<dbReference type="Pfam" id="PF00211">
    <property type="entry name" value="Guanylate_cyc"/>
    <property type="match status" value="1"/>
</dbReference>
<dbReference type="GO" id="GO:0004016">
    <property type="term" value="F:adenylate cyclase activity"/>
    <property type="evidence" value="ECO:0007669"/>
    <property type="project" value="UniProtKB-EC"/>
</dbReference>
<gene>
    <name evidence="2" type="primary">cyaA_4</name>
    <name evidence="2" type="ORF">LA5096_00479</name>
</gene>
<proteinExistence type="predicted"/>
<evidence type="ECO:0000313" key="3">
    <source>
        <dbReference type="Proteomes" id="UP000049983"/>
    </source>
</evidence>
<dbReference type="Gene3D" id="3.30.70.1230">
    <property type="entry name" value="Nucleotide cyclase"/>
    <property type="match status" value="1"/>
</dbReference>
<dbReference type="AlphaFoldDB" id="A0A0M7AJD4"/>
<dbReference type="Pfam" id="PF04248">
    <property type="entry name" value="NTP_transf_9"/>
    <property type="match status" value="1"/>
</dbReference>
<dbReference type="GeneID" id="97667937"/>
<dbReference type="SMART" id="SM00044">
    <property type="entry name" value="CYCc"/>
    <property type="match status" value="1"/>
</dbReference>
<feature type="domain" description="Guanylate cyclase" evidence="1">
    <location>
        <begin position="341"/>
        <end position="470"/>
    </location>
</feature>
<dbReference type="InterPro" id="IPR050697">
    <property type="entry name" value="Adenylyl/Guanylyl_Cyclase_3/4"/>
</dbReference>
<dbReference type="PANTHER" id="PTHR43081:SF11">
    <property type="entry name" value="BLR2264 PROTEIN"/>
    <property type="match status" value="1"/>
</dbReference>
<keyword evidence="2" id="KW-0456">Lyase</keyword>
<dbReference type="SUPFAM" id="SSF55073">
    <property type="entry name" value="Nucleotide cyclase"/>
    <property type="match status" value="1"/>
</dbReference>
<dbReference type="InterPro" id="IPR038694">
    <property type="entry name" value="DUF427_sf"/>
</dbReference>
<evidence type="ECO:0000259" key="1">
    <source>
        <dbReference type="PROSITE" id="PS50125"/>
    </source>
</evidence>
<dbReference type="InterPro" id="IPR029787">
    <property type="entry name" value="Nucleotide_cyclase"/>
</dbReference>
<evidence type="ECO:0000313" key="2">
    <source>
        <dbReference type="EMBL" id="CTQ64667.1"/>
    </source>
</evidence>
<dbReference type="RefSeq" id="WP_055116397.1">
    <property type="nucleotide sequence ID" value="NZ_CXWA01000003.1"/>
</dbReference>
<organism evidence="2 3">
    <name type="scientific">Roseibium album</name>
    <dbReference type="NCBI Taxonomy" id="311410"/>
    <lineage>
        <taxon>Bacteria</taxon>
        <taxon>Pseudomonadati</taxon>
        <taxon>Pseudomonadota</taxon>
        <taxon>Alphaproteobacteria</taxon>
        <taxon>Hyphomicrobiales</taxon>
        <taxon>Stappiaceae</taxon>
        <taxon>Roseibium</taxon>
    </lineage>
</organism>
<name>A0A0M7AJD4_9HYPH</name>
<dbReference type="STRING" id="311410.LA5095_03110"/>
<protein>
    <submittedName>
        <fullName evidence="2">Adenylate cyclase 1</fullName>
        <ecNumber evidence="2">4.6.1.1</ecNumber>
    </submittedName>
</protein>
<dbReference type="PANTHER" id="PTHR43081">
    <property type="entry name" value="ADENYLATE CYCLASE, TERMINAL-DIFFERENTIATION SPECIFIC-RELATED"/>
    <property type="match status" value="1"/>
</dbReference>
<dbReference type="InterPro" id="IPR001054">
    <property type="entry name" value="A/G_cyclase"/>
</dbReference>